<organism evidence="3 4">
    <name type="scientific">Devosia crocina</name>
    <dbReference type="NCBI Taxonomy" id="429728"/>
    <lineage>
        <taxon>Bacteria</taxon>
        <taxon>Pseudomonadati</taxon>
        <taxon>Pseudomonadota</taxon>
        <taxon>Alphaproteobacteria</taxon>
        <taxon>Hyphomicrobiales</taxon>
        <taxon>Devosiaceae</taxon>
        <taxon>Devosia</taxon>
    </lineage>
</organism>
<dbReference type="PANTHER" id="PTHR34136">
    <property type="match status" value="1"/>
</dbReference>
<dbReference type="GO" id="GO:0016758">
    <property type="term" value="F:hexosyltransferase activity"/>
    <property type="evidence" value="ECO:0007669"/>
    <property type="project" value="TreeGrafter"/>
</dbReference>
<dbReference type="NCBIfam" id="TIGR00696">
    <property type="entry name" value="wecG_tagA_cpsF"/>
    <property type="match status" value="1"/>
</dbReference>
<dbReference type="AlphaFoldDB" id="A0A1I7N1J9"/>
<evidence type="ECO:0000313" key="3">
    <source>
        <dbReference type="EMBL" id="SFV28514.1"/>
    </source>
</evidence>
<proteinExistence type="predicted"/>
<name>A0A1I7N1J9_9HYPH</name>
<dbReference type="EMBL" id="FPCK01000001">
    <property type="protein sequence ID" value="SFV28514.1"/>
    <property type="molecule type" value="Genomic_DNA"/>
</dbReference>
<dbReference type="CDD" id="cd06533">
    <property type="entry name" value="Glyco_transf_WecG_TagA"/>
    <property type="match status" value="1"/>
</dbReference>
<evidence type="ECO:0000256" key="2">
    <source>
        <dbReference type="ARBA" id="ARBA00022679"/>
    </source>
</evidence>
<evidence type="ECO:0000313" key="4">
    <source>
        <dbReference type="Proteomes" id="UP000199074"/>
    </source>
</evidence>
<keyword evidence="4" id="KW-1185">Reference proteome</keyword>
<evidence type="ECO:0000256" key="1">
    <source>
        <dbReference type="ARBA" id="ARBA00022676"/>
    </source>
</evidence>
<keyword evidence="1" id="KW-0328">Glycosyltransferase</keyword>
<gene>
    <name evidence="3" type="ORF">SAMN05216456_0534</name>
</gene>
<dbReference type="STRING" id="429728.SAMN05216456_0534"/>
<dbReference type="PANTHER" id="PTHR34136:SF1">
    <property type="entry name" value="UDP-N-ACETYL-D-MANNOSAMINURONIC ACID TRANSFERASE"/>
    <property type="match status" value="1"/>
</dbReference>
<dbReference type="RefSeq" id="WP_092423794.1">
    <property type="nucleotide sequence ID" value="NZ_FPCK01000001.1"/>
</dbReference>
<dbReference type="InterPro" id="IPR004629">
    <property type="entry name" value="WecG_TagA_CpsF"/>
</dbReference>
<dbReference type="OrthoDB" id="9771846at2"/>
<keyword evidence="2 3" id="KW-0808">Transferase</keyword>
<dbReference type="Pfam" id="PF03808">
    <property type="entry name" value="Glyco_tran_WecG"/>
    <property type="match status" value="1"/>
</dbReference>
<reference evidence="3 4" key="1">
    <citation type="submission" date="2016-10" db="EMBL/GenBank/DDBJ databases">
        <authorList>
            <person name="de Groot N.N."/>
        </authorList>
    </citation>
    <scope>NUCLEOTIDE SEQUENCE [LARGE SCALE GENOMIC DNA]</scope>
    <source>
        <strain evidence="3 4">IPL20</strain>
    </source>
</reference>
<accession>A0A1I7N1J9</accession>
<protein>
    <submittedName>
        <fullName evidence="3">N-acetylglucosaminyldiphosphoundecaprenol N-acetyl-beta-D-mannosaminyltransferase</fullName>
    </submittedName>
</protein>
<dbReference type="Proteomes" id="UP000199074">
    <property type="component" value="Unassembled WGS sequence"/>
</dbReference>
<sequence length="263" mass="28770">MSCPSAFSLFGIPVAVTSLQDLASRIESWRGSSRTHVVCFSDAHGLVRGHDEPGMAEALTQADIVAPDGQPLVWAGRLLFGVAAERVAGPDFLAYLASRSAGTGLRHYFFGGRPGVAELLAARLLVRYPGIEIVGTDARPMGISTPAETAAQLARINAARPDIVWIGLGAPKQEIWMHRHRDQLPGLTLCGVGAAFDFHAGLKPRAPRWMREHGLEWLFRALSEPRRLGPRYAVVIPRFIFLLLRQALAMRRSGAMRFSTKRS</sequence>